<keyword evidence="2 4" id="KW-0863">Zinc-finger</keyword>
<dbReference type="Pfam" id="PF00400">
    <property type="entry name" value="WD40"/>
    <property type="match status" value="3"/>
</dbReference>
<dbReference type="InterPro" id="IPR015943">
    <property type="entry name" value="WD40/YVTN_repeat-like_dom_sf"/>
</dbReference>
<dbReference type="InterPro" id="IPR045182">
    <property type="entry name" value="JINGUBANG-like"/>
</dbReference>
<accession>A0ABR2U668</accession>
<feature type="repeat" description="WD" evidence="5">
    <location>
        <begin position="271"/>
        <end position="300"/>
    </location>
</feature>
<dbReference type="Pfam" id="PF14372">
    <property type="entry name" value="hAT-like_RNase-H"/>
    <property type="match status" value="1"/>
</dbReference>
<dbReference type="InterPro" id="IPR003656">
    <property type="entry name" value="Znf_BED"/>
</dbReference>
<keyword evidence="5" id="KW-0853">WD repeat</keyword>
<dbReference type="InterPro" id="IPR036322">
    <property type="entry name" value="WD40_repeat_dom_sf"/>
</dbReference>
<dbReference type="Proteomes" id="UP001396334">
    <property type="component" value="Unassembled WGS sequence"/>
</dbReference>
<evidence type="ECO:0000256" key="3">
    <source>
        <dbReference type="ARBA" id="ARBA00022833"/>
    </source>
</evidence>
<dbReference type="PANTHER" id="PTHR22844">
    <property type="entry name" value="F-BOX AND WD40 DOMAIN PROTEIN"/>
    <property type="match status" value="1"/>
</dbReference>
<dbReference type="PANTHER" id="PTHR22844:SF324">
    <property type="entry name" value="TRANSDUCIN_WD40 REPEAT PROTEIN"/>
    <property type="match status" value="1"/>
</dbReference>
<evidence type="ECO:0000259" key="6">
    <source>
        <dbReference type="PROSITE" id="PS50808"/>
    </source>
</evidence>
<dbReference type="PROSITE" id="PS50294">
    <property type="entry name" value="WD_REPEATS_REGION"/>
    <property type="match status" value="2"/>
</dbReference>
<comment type="caution">
    <text evidence="7">The sequence shown here is derived from an EMBL/GenBank/DDBJ whole genome shotgun (WGS) entry which is preliminary data.</text>
</comment>
<protein>
    <recommendedName>
        <fullName evidence="6">BED-type domain-containing protein</fullName>
    </recommendedName>
</protein>
<evidence type="ECO:0000256" key="1">
    <source>
        <dbReference type="ARBA" id="ARBA00022723"/>
    </source>
</evidence>
<dbReference type="PROSITE" id="PS50082">
    <property type="entry name" value="WD_REPEATS_2"/>
    <property type="match status" value="4"/>
</dbReference>
<evidence type="ECO:0000313" key="8">
    <source>
        <dbReference type="Proteomes" id="UP001396334"/>
    </source>
</evidence>
<keyword evidence="1" id="KW-0479">Metal-binding</keyword>
<dbReference type="InterPro" id="IPR036236">
    <property type="entry name" value="Znf_C2H2_sf"/>
</dbReference>
<evidence type="ECO:0000256" key="2">
    <source>
        <dbReference type="ARBA" id="ARBA00022771"/>
    </source>
</evidence>
<keyword evidence="3" id="KW-0862">Zinc</keyword>
<name>A0ABR2U668_9ROSI</name>
<dbReference type="SUPFAM" id="SSF53098">
    <property type="entry name" value="Ribonuclease H-like"/>
    <property type="match status" value="1"/>
</dbReference>
<evidence type="ECO:0000256" key="4">
    <source>
        <dbReference type="PROSITE-ProRule" id="PRU00027"/>
    </source>
</evidence>
<proteinExistence type="predicted"/>
<dbReference type="EMBL" id="JBBPBN010000002">
    <property type="protein sequence ID" value="KAK9044917.1"/>
    <property type="molecule type" value="Genomic_DNA"/>
</dbReference>
<dbReference type="InterPro" id="IPR012337">
    <property type="entry name" value="RNaseH-like_sf"/>
</dbReference>
<evidence type="ECO:0000256" key="5">
    <source>
        <dbReference type="PROSITE-ProRule" id="PRU00221"/>
    </source>
</evidence>
<dbReference type="SMART" id="SM00320">
    <property type="entry name" value="WD40"/>
    <property type="match status" value="7"/>
</dbReference>
<evidence type="ECO:0000313" key="7">
    <source>
        <dbReference type="EMBL" id="KAK9044917.1"/>
    </source>
</evidence>
<keyword evidence="8" id="KW-1185">Reference proteome</keyword>
<dbReference type="PROSITE" id="PS50808">
    <property type="entry name" value="ZF_BED"/>
    <property type="match status" value="1"/>
</dbReference>
<dbReference type="InterPro" id="IPR001680">
    <property type="entry name" value="WD40_rpt"/>
</dbReference>
<dbReference type="SUPFAM" id="SSF57667">
    <property type="entry name" value="beta-beta-alpha zinc fingers"/>
    <property type="match status" value="1"/>
</dbReference>
<feature type="domain" description="BED-type" evidence="6">
    <location>
        <begin position="455"/>
        <end position="506"/>
    </location>
</feature>
<dbReference type="CDD" id="cd00200">
    <property type="entry name" value="WD40"/>
    <property type="match status" value="1"/>
</dbReference>
<feature type="repeat" description="WD" evidence="5">
    <location>
        <begin position="137"/>
        <end position="178"/>
    </location>
</feature>
<sequence>MSSQLHSKFLPFQFQTLKHRRIATLNTPSHHISCLAVHDNLLYAAAANEISVFDLSNHSFMDSFNDDPTTGFVKSIAFNKTKIFTAHQDGKIRIWKTNTPSKKHHLISTLPTVKDRFLNFMLPSNHVNVRRHKKKLWIEHWDTVSGLNVNEAKGVMYSVSWDKSFKIWNVKTQRCLESVKAHDDAVNALVVSGDGTVYTGGADGLIKIWQVAGTGSERQHGLVGTLDKHKSTVNALALNGDGSVLFSGGCDGSVMVWEKRDGNQVGFVESLWGHSGAILCLINVGDLFVSGSSDRTVRVWRRGKEGGRFHCCLVLVGHEKPVKSLVALAVARSAFDGVVSICSGSLDGEIRTLTASRVTQFSPSASTSWLAASPIAASPIAAFPHSLSQFLVFLLRDMSSEPQSSSTPVGVSRVEELFVNVDDNLNEEVEASEPLLDTTTKEAEVENPFQVFKKPRRSKVWDDFLEPELINKQWKVRCKYCNQPLSVLKSKSTSHLKRHIDGCIKKSRFLKQQQALNFLPSESSTDTDQSGFVSALHDGKVNMLKMREAMAHWITMHEHPFSIVEEEGFSLMMKRGMPQWTSVSRVTIRKKGANIADCILKCLKEWEIEDKVFTISVDNASANDSCIKILKDNFVTNGRLLCNGKLFHVRCCAHILNIMVQHGLQQVQDIIEKVHDRVDFLNASDARLKRFGSEYPTTNLFLGEVQRIKVLLDVKFESLDDFVKSMVANMKERFTKYWGEWNLLMAIGSVMDPRLKMRELEIAFPKMFPSDLVRENIGKVKDIMYQLFEEYLRIYSSTCNVEESGE</sequence>
<dbReference type="Gene3D" id="2.130.10.10">
    <property type="entry name" value="YVTN repeat-like/Quinoprotein amine dehydrogenase"/>
    <property type="match status" value="3"/>
</dbReference>
<gene>
    <name evidence="7" type="ORF">V6N11_058808</name>
</gene>
<feature type="repeat" description="WD" evidence="5">
    <location>
        <begin position="179"/>
        <end position="211"/>
    </location>
</feature>
<reference evidence="7 8" key="1">
    <citation type="journal article" date="2024" name="G3 (Bethesda)">
        <title>Genome assembly of Hibiscus sabdariffa L. provides insights into metabolisms of medicinal natural products.</title>
        <authorList>
            <person name="Kim T."/>
        </authorList>
    </citation>
    <scope>NUCLEOTIDE SEQUENCE [LARGE SCALE GENOMIC DNA]</scope>
    <source>
        <strain evidence="7">TK-2024</strain>
        <tissue evidence="7">Old leaves</tissue>
    </source>
</reference>
<dbReference type="SMART" id="SM00614">
    <property type="entry name" value="ZnF_BED"/>
    <property type="match status" value="1"/>
</dbReference>
<dbReference type="InterPro" id="IPR025525">
    <property type="entry name" value="hAT-like_transposase_RNase-H"/>
</dbReference>
<feature type="repeat" description="WD" evidence="5">
    <location>
        <begin position="226"/>
        <end position="267"/>
    </location>
</feature>
<organism evidence="7 8">
    <name type="scientific">Hibiscus sabdariffa</name>
    <name type="common">roselle</name>
    <dbReference type="NCBI Taxonomy" id="183260"/>
    <lineage>
        <taxon>Eukaryota</taxon>
        <taxon>Viridiplantae</taxon>
        <taxon>Streptophyta</taxon>
        <taxon>Embryophyta</taxon>
        <taxon>Tracheophyta</taxon>
        <taxon>Spermatophyta</taxon>
        <taxon>Magnoliopsida</taxon>
        <taxon>eudicotyledons</taxon>
        <taxon>Gunneridae</taxon>
        <taxon>Pentapetalae</taxon>
        <taxon>rosids</taxon>
        <taxon>malvids</taxon>
        <taxon>Malvales</taxon>
        <taxon>Malvaceae</taxon>
        <taxon>Malvoideae</taxon>
        <taxon>Hibiscus</taxon>
    </lineage>
</organism>
<dbReference type="SUPFAM" id="SSF50978">
    <property type="entry name" value="WD40 repeat-like"/>
    <property type="match status" value="1"/>
</dbReference>